<feature type="domain" description="Reverse transcriptase" evidence="4">
    <location>
        <begin position="264"/>
        <end position="467"/>
    </location>
</feature>
<evidence type="ECO:0000313" key="5">
    <source>
        <dbReference type="EMBL" id="RZB80969.1"/>
    </source>
</evidence>
<feature type="signal peptide" evidence="3">
    <location>
        <begin position="1"/>
        <end position="22"/>
    </location>
</feature>
<dbReference type="EMBL" id="QZWG01000011">
    <property type="protein sequence ID" value="RZB80969.1"/>
    <property type="molecule type" value="Genomic_DNA"/>
</dbReference>
<dbReference type="PANTHER" id="PTHR46890">
    <property type="entry name" value="NON-LTR RETROLELEMENT REVERSE TRANSCRIPTASE-LIKE PROTEIN-RELATED"/>
    <property type="match status" value="1"/>
</dbReference>
<reference evidence="5 6" key="1">
    <citation type="submission" date="2018-09" db="EMBL/GenBank/DDBJ databases">
        <title>A high-quality reference genome of wild soybean provides a powerful tool to mine soybean genomes.</title>
        <authorList>
            <person name="Xie M."/>
            <person name="Chung C.Y.L."/>
            <person name="Li M.-W."/>
            <person name="Wong F.-L."/>
            <person name="Chan T.-F."/>
            <person name="Lam H.-M."/>
        </authorList>
    </citation>
    <scope>NUCLEOTIDE SEQUENCE [LARGE SCALE GENOMIC DNA]</scope>
    <source>
        <strain evidence="6">cv. W05</strain>
        <tissue evidence="5">Hypocotyl of etiolated seedlings</tissue>
    </source>
</reference>
<dbReference type="InterPro" id="IPR032675">
    <property type="entry name" value="LRR_dom_sf"/>
</dbReference>
<dbReference type="CDD" id="cd01650">
    <property type="entry name" value="RT_nLTR_like"/>
    <property type="match status" value="1"/>
</dbReference>
<dbReference type="InterPro" id="IPR013210">
    <property type="entry name" value="LRR_N_plant-typ"/>
</dbReference>
<evidence type="ECO:0000256" key="2">
    <source>
        <dbReference type="ARBA" id="ARBA00022737"/>
    </source>
</evidence>
<evidence type="ECO:0000256" key="3">
    <source>
        <dbReference type="SAM" id="SignalP"/>
    </source>
</evidence>
<keyword evidence="6" id="KW-1185">Reference proteome</keyword>
<accession>A0A445I4J4</accession>
<evidence type="ECO:0000259" key="4">
    <source>
        <dbReference type="PROSITE" id="PS50878"/>
    </source>
</evidence>
<gene>
    <name evidence="5" type="ORF">D0Y65_030632</name>
</gene>
<feature type="chain" id="PRO_5019194531" evidence="3">
    <location>
        <begin position="23"/>
        <end position="467"/>
    </location>
</feature>
<sequence length="467" mass="52929">MTNSSFWFTCTLVVLFSATLLCLQPKSIASALGNDTDQLSSLRFKEAVENNPFNVLASWNSSTHFFKWHGVTCSLNHQRVSALNLQGYALRGLITPEIDVPRNQVWLQEFWSLSNGDVNARKVQNLKRELNALEAGFNDRTLSQDEVSLKKSLQDQLWNAAYAFESMLRQKARVKCVKNAALHYFKDKFSEENYTRPTLDGVQFPSLGQREKESLVARFSELDIKSAVWDCGGDKSPGPDGLNFNFIKHFWETLKPDFIRFMDEFYINGTFPIGSNASFLALIPKLNDPQSFNDYKPISLIGCVYKIVAKVLAKRLALVLPHLIDERQTTFMKGRHILHGVLIANEAIAEAKSKSKPCMVFKVDFGKAYDSVSWGFLDYMLMRMGFCERWLKWINGCLSTATISILINGSPSKEFAPKRGLRQGDPLAPLLFNIVVEGLTALMRSAVSKYLFSSYQVEVIKRKLTTY</sequence>
<comment type="caution">
    <text evidence="5">The sequence shown here is derived from an EMBL/GenBank/DDBJ whole genome shotgun (WGS) entry which is preliminary data.</text>
</comment>
<dbReference type="InterPro" id="IPR043502">
    <property type="entry name" value="DNA/RNA_pol_sf"/>
</dbReference>
<name>A0A445I4J4_GLYSO</name>
<dbReference type="InterPro" id="IPR000477">
    <property type="entry name" value="RT_dom"/>
</dbReference>
<keyword evidence="3" id="KW-0732">Signal</keyword>
<dbReference type="AlphaFoldDB" id="A0A445I4J4"/>
<dbReference type="Pfam" id="PF00078">
    <property type="entry name" value="RVT_1"/>
    <property type="match status" value="1"/>
</dbReference>
<protein>
    <submittedName>
        <fullName evidence="5">Transposon TX1 149 kDa protein</fullName>
    </submittedName>
</protein>
<keyword evidence="1" id="KW-0433">Leucine-rich repeat</keyword>
<dbReference type="Proteomes" id="UP000289340">
    <property type="component" value="Chromosome 11"/>
</dbReference>
<proteinExistence type="predicted"/>
<dbReference type="InterPro" id="IPR052343">
    <property type="entry name" value="Retrotransposon-Effector_Assoc"/>
</dbReference>
<organism evidence="5 6">
    <name type="scientific">Glycine soja</name>
    <name type="common">Wild soybean</name>
    <dbReference type="NCBI Taxonomy" id="3848"/>
    <lineage>
        <taxon>Eukaryota</taxon>
        <taxon>Viridiplantae</taxon>
        <taxon>Streptophyta</taxon>
        <taxon>Embryophyta</taxon>
        <taxon>Tracheophyta</taxon>
        <taxon>Spermatophyta</taxon>
        <taxon>Magnoliopsida</taxon>
        <taxon>eudicotyledons</taxon>
        <taxon>Gunneridae</taxon>
        <taxon>Pentapetalae</taxon>
        <taxon>rosids</taxon>
        <taxon>fabids</taxon>
        <taxon>Fabales</taxon>
        <taxon>Fabaceae</taxon>
        <taxon>Papilionoideae</taxon>
        <taxon>50 kb inversion clade</taxon>
        <taxon>NPAAA clade</taxon>
        <taxon>indigoferoid/millettioid clade</taxon>
        <taxon>Phaseoleae</taxon>
        <taxon>Glycine</taxon>
        <taxon>Glycine subgen. Soja</taxon>
    </lineage>
</organism>
<evidence type="ECO:0000313" key="6">
    <source>
        <dbReference type="Proteomes" id="UP000289340"/>
    </source>
</evidence>
<dbReference type="Pfam" id="PF08263">
    <property type="entry name" value="LRRNT_2"/>
    <property type="match status" value="1"/>
</dbReference>
<evidence type="ECO:0000256" key="1">
    <source>
        <dbReference type="ARBA" id="ARBA00022614"/>
    </source>
</evidence>
<dbReference type="PANTHER" id="PTHR46890:SF50">
    <property type="entry name" value="RNA-DIRECTED DNA POLYMERASE, EUKARYOTA, REVERSE TRANSCRIPTASE ZINC-BINDING DOMAIN PROTEIN-RELATED"/>
    <property type="match status" value="1"/>
</dbReference>
<dbReference type="Gene3D" id="3.80.10.10">
    <property type="entry name" value="Ribonuclease Inhibitor"/>
    <property type="match status" value="1"/>
</dbReference>
<dbReference type="SUPFAM" id="SSF56672">
    <property type="entry name" value="DNA/RNA polymerases"/>
    <property type="match status" value="1"/>
</dbReference>
<keyword evidence="2" id="KW-0677">Repeat</keyword>
<dbReference type="PROSITE" id="PS50878">
    <property type="entry name" value="RT_POL"/>
    <property type="match status" value="1"/>
</dbReference>